<name>A0A6B0YTI3_9CHLR</name>
<comment type="caution">
    <text evidence="2">The sequence shown here is derived from an EMBL/GenBank/DDBJ whole genome shotgun (WGS) entry which is preliminary data.</text>
</comment>
<feature type="region of interest" description="Disordered" evidence="1">
    <location>
        <begin position="1"/>
        <end position="35"/>
    </location>
</feature>
<organism evidence="2">
    <name type="scientific">Caldilineaceae bacterium SB0664_bin_27</name>
    <dbReference type="NCBI Taxonomy" id="2605260"/>
    <lineage>
        <taxon>Bacteria</taxon>
        <taxon>Bacillati</taxon>
        <taxon>Chloroflexota</taxon>
        <taxon>Caldilineae</taxon>
        <taxon>Caldilineales</taxon>
        <taxon>Caldilineaceae</taxon>
    </lineage>
</organism>
<gene>
    <name evidence="2" type="ORF">F4Y42_06225</name>
</gene>
<feature type="compositionally biased region" description="Low complexity" evidence="1">
    <location>
        <begin position="19"/>
        <end position="32"/>
    </location>
</feature>
<proteinExistence type="predicted"/>
<accession>A0A6B0YTI3</accession>
<dbReference type="Pfam" id="PF14236">
    <property type="entry name" value="DruA"/>
    <property type="match status" value="1"/>
</dbReference>
<dbReference type="AlphaFoldDB" id="A0A6B0YTI3"/>
<sequence length="414" mass="46091">MTAKSIDPELAAFQEGHHSVGTSSPSPSGETSNGISLKSAIHNHLLKLGFSRNGSGYFVDGEVTKQKIRNLHAAQRGDILERQSCFVETHGTELADHFASGSQIDPRSIDPKLVQVSPGSLESRLFRFASLLWSVPVSQGFGRRLRFLVKDGQNDCLVGLFALGDPVFNLSARDNWIGWTHEDRRDRLVHVMDAYVVGAVPPYSQLIGGKLVAALMGSKEVRRAYERRYLDRQSVIRQRKHRARLVLLTTTSALGRSSIYNRLSIPEGPRFLRIGTTKGFGHFHLYGEVFDLLRDHLEKTGHPYASGNRFGMGPNWKLRVARAALEDIGIDGDSILKHGIEREVYAIPLAENWKKVLSGEHQRVRSLTKPAAEISEFCLDRWIVPRSERDASFRSFDSGSILSTLLTGGPEAAW</sequence>
<dbReference type="EMBL" id="VXRG01000053">
    <property type="protein sequence ID" value="MXY93032.1"/>
    <property type="molecule type" value="Genomic_DNA"/>
</dbReference>
<reference evidence="2" key="1">
    <citation type="submission" date="2019-09" db="EMBL/GenBank/DDBJ databases">
        <title>Characterisation of the sponge microbiome using genome-centric metagenomics.</title>
        <authorList>
            <person name="Engelberts J.P."/>
            <person name="Robbins S.J."/>
            <person name="De Goeij J.M."/>
            <person name="Aranda M."/>
            <person name="Bell S.C."/>
            <person name="Webster N.S."/>
        </authorList>
    </citation>
    <scope>NUCLEOTIDE SEQUENCE</scope>
    <source>
        <strain evidence="2">SB0664_bin_27</strain>
    </source>
</reference>
<protein>
    <submittedName>
        <fullName evidence="2">DUF4338 domain-containing protein</fullName>
    </submittedName>
</protein>
<evidence type="ECO:0000256" key="1">
    <source>
        <dbReference type="SAM" id="MobiDB-lite"/>
    </source>
</evidence>
<dbReference type="InterPro" id="IPR025639">
    <property type="entry name" value="DruA"/>
</dbReference>
<evidence type="ECO:0000313" key="2">
    <source>
        <dbReference type="EMBL" id="MXY93032.1"/>
    </source>
</evidence>